<organism evidence="3 4">
    <name type="scientific">Flavobacterium humidisoli</name>
    <dbReference type="NCBI Taxonomy" id="2937442"/>
    <lineage>
        <taxon>Bacteria</taxon>
        <taxon>Pseudomonadati</taxon>
        <taxon>Bacteroidota</taxon>
        <taxon>Flavobacteriia</taxon>
        <taxon>Flavobacteriales</taxon>
        <taxon>Flavobacteriaceae</taxon>
        <taxon>Flavobacterium</taxon>
    </lineage>
</organism>
<sequence>MNQLQNNVLSSAISLIKKIESKIFEGSFVSGTISLTSECINDVKVLKNRSLIELFTGNYTSIDNEELDAYLNDDLRIEIKIGDIPNYYYLLDDFVSGNKFECVQNDYFIEEINYRKGIDVNSLIAQYENNLLIIDFLQNIAENKKTIGHRLELFFYKSGKGADLKIEYDIKQLKKFNISVPSDIKKQLLDSFSGNDKKQLFINELVIFIEKYGNSYVKLVENWDNLMSNYEKSYALFISGFSFEKIKTSSNEHFQKLVDRIYDSISKASNYIFGIPIGYILLLNNFDFTGSLILKNLGLLILSLIFFILIRCVLFKNIRESIKAIENDIDDFVQKIKDVNELQEIYNRLEKLKKQELKKQEMKLSLVKILTTVIFAITVFSYLYIFIDLSIFLLPF</sequence>
<keyword evidence="2" id="KW-1133">Transmembrane helix</keyword>
<dbReference type="EMBL" id="CP096829">
    <property type="protein sequence ID" value="UPZ16900.1"/>
    <property type="molecule type" value="Genomic_DNA"/>
</dbReference>
<feature type="coiled-coil region" evidence="1">
    <location>
        <begin position="315"/>
        <end position="362"/>
    </location>
</feature>
<keyword evidence="1" id="KW-0175">Coiled coil</keyword>
<proteinExistence type="predicted"/>
<keyword evidence="2" id="KW-0812">Transmembrane</keyword>
<name>A0ABY4LYY3_9FLAO</name>
<keyword evidence="2" id="KW-0472">Membrane</keyword>
<reference evidence="3 4" key="1">
    <citation type="submission" date="2022-04" db="EMBL/GenBank/DDBJ databases">
        <authorList>
            <person name="Ra J.-S."/>
            <person name="Kim S.-B."/>
        </authorList>
    </citation>
    <scope>NUCLEOTIDE SEQUENCE [LARGE SCALE GENOMIC DNA]</scope>
    <source>
        <strain evidence="3 4">MMS21-Er5</strain>
    </source>
</reference>
<accession>A0ABY4LYY3</accession>
<dbReference type="Proteomes" id="UP000829998">
    <property type="component" value="Chromosome"/>
</dbReference>
<keyword evidence="4" id="KW-1185">Reference proteome</keyword>
<evidence type="ECO:0000313" key="3">
    <source>
        <dbReference type="EMBL" id="UPZ16900.1"/>
    </source>
</evidence>
<feature type="transmembrane region" description="Helical" evidence="2">
    <location>
        <begin position="292"/>
        <end position="314"/>
    </location>
</feature>
<evidence type="ECO:0000313" key="4">
    <source>
        <dbReference type="Proteomes" id="UP000829998"/>
    </source>
</evidence>
<evidence type="ECO:0000256" key="1">
    <source>
        <dbReference type="SAM" id="Coils"/>
    </source>
</evidence>
<gene>
    <name evidence="3" type="ORF">M0M44_06020</name>
</gene>
<evidence type="ECO:0000256" key="2">
    <source>
        <dbReference type="SAM" id="Phobius"/>
    </source>
</evidence>
<dbReference type="RefSeq" id="WP_248728956.1">
    <property type="nucleotide sequence ID" value="NZ_CP096829.1"/>
</dbReference>
<feature type="transmembrane region" description="Helical" evidence="2">
    <location>
        <begin position="268"/>
        <end position="286"/>
    </location>
</feature>
<feature type="transmembrane region" description="Helical" evidence="2">
    <location>
        <begin position="366"/>
        <end position="387"/>
    </location>
</feature>
<protein>
    <submittedName>
        <fullName evidence="3">Uncharacterized protein</fullName>
    </submittedName>
</protein>